<dbReference type="PANTHER" id="PTHR43777">
    <property type="entry name" value="MOLYBDENUM COFACTOR CYTIDYLYLTRANSFERASE"/>
    <property type="match status" value="1"/>
</dbReference>
<dbReference type="InterPro" id="IPR025877">
    <property type="entry name" value="MobA-like_NTP_Trfase"/>
</dbReference>
<feature type="domain" description="MobA-like NTP transferase" evidence="1">
    <location>
        <begin position="10"/>
        <end position="172"/>
    </location>
</feature>
<reference evidence="2 3" key="1">
    <citation type="submission" date="2023-10" db="EMBL/GenBank/DDBJ databases">
        <title>Y20.</title>
        <authorList>
            <person name="Zhang G."/>
            <person name="Ding Y."/>
        </authorList>
    </citation>
    <scope>NUCLEOTIDE SEQUENCE [LARGE SCALE GENOMIC DNA]</scope>
    <source>
        <strain evidence="2 3">Y20</strain>
    </source>
</reference>
<accession>A0AAU0MHY0</accession>
<proteinExistence type="predicted"/>
<dbReference type="Proteomes" id="UP001329313">
    <property type="component" value="Chromosome"/>
</dbReference>
<dbReference type="GO" id="GO:0016779">
    <property type="term" value="F:nucleotidyltransferase activity"/>
    <property type="evidence" value="ECO:0007669"/>
    <property type="project" value="UniProtKB-ARBA"/>
</dbReference>
<protein>
    <submittedName>
        <fullName evidence="2">Nucleotidyltransferase family protein</fullName>
    </submittedName>
</protein>
<dbReference type="PANTHER" id="PTHR43777:SF1">
    <property type="entry name" value="MOLYBDENUM COFACTOR CYTIDYLYLTRANSFERASE"/>
    <property type="match status" value="1"/>
</dbReference>
<evidence type="ECO:0000313" key="3">
    <source>
        <dbReference type="Proteomes" id="UP001329313"/>
    </source>
</evidence>
<keyword evidence="3" id="KW-1185">Reference proteome</keyword>
<name>A0AAU0MHY0_9MICO</name>
<evidence type="ECO:0000313" key="2">
    <source>
        <dbReference type="EMBL" id="WOQ69776.1"/>
    </source>
</evidence>
<dbReference type="EMBL" id="CP137080">
    <property type="protein sequence ID" value="WOQ69776.1"/>
    <property type="molecule type" value="Genomic_DNA"/>
</dbReference>
<dbReference type="Gene3D" id="3.90.550.10">
    <property type="entry name" value="Spore Coat Polysaccharide Biosynthesis Protein SpsA, Chain A"/>
    <property type="match status" value="1"/>
</dbReference>
<dbReference type="InterPro" id="IPR029044">
    <property type="entry name" value="Nucleotide-diphossugar_trans"/>
</dbReference>
<sequence length="198" mass="20005">MAQHPHAIAGVVLAAGAGSRFGGPKALARDSDGEAWIALAVEVLREGGCAPVVVTLGASADHAQALVPANAEPVRVEAWTRGLSASVAAGLDAAAAHEVDAVVVMPVDTPDAAASAVRRVIAAAGPRPRRALVQATYARRPGHPVLIGADHVRPLIAALEGDRGARDYLRANGAVALECEDLWSGADIDTRSEAGSGG</sequence>
<dbReference type="SUPFAM" id="SSF53448">
    <property type="entry name" value="Nucleotide-diphospho-sugar transferases"/>
    <property type="match status" value="1"/>
</dbReference>
<dbReference type="KEGG" id="mliy:RYJ27_00550"/>
<gene>
    <name evidence="2" type="ORF">RYJ27_00550</name>
</gene>
<organism evidence="2 3">
    <name type="scientific">Microbacterium limosum</name>
    <dbReference type="NCBI Taxonomy" id="3079935"/>
    <lineage>
        <taxon>Bacteria</taxon>
        <taxon>Bacillati</taxon>
        <taxon>Actinomycetota</taxon>
        <taxon>Actinomycetes</taxon>
        <taxon>Micrococcales</taxon>
        <taxon>Microbacteriaceae</taxon>
        <taxon>Microbacterium</taxon>
    </lineage>
</organism>
<evidence type="ECO:0000259" key="1">
    <source>
        <dbReference type="Pfam" id="PF12804"/>
    </source>
</evidence>
<dbReference type="AlphaFoldDB" id="A0AAU0MHY0"/>
<dbReference type="RefSeq" id="WP_330170870.1">
    <property type="nucleotide sequence ID" value="NZ_CP137080.1"/>
</dbReference>
<dbReference type="CDD" id="cd04182">
    <property type="entry name" value="GT_2_like_f"/>
    <property type="match status" value="1"/>
</dbReference>
<dbReference type="Pfam" id="PF12804">
    <property type="entry name" value="NTP_transf_3"/>
    <property type="match status" value="1"/>
</dbReference>